<dbReference type="AlphaFoldDB" id="A0A6G7PY44"/>
<evidence type="ECO:0000313" key="1">
    <source>
        <dbReference type="EMBL" id="QIJ72582.1"/>
    </source>
</evidence>
<evidence type="ECO:0000313" key="2">
    <source>
        <dbReference type="Proteomes" id="UP000502179"/>
    </source>
</evidence>
<name>A0A6G7PY44_9BACT</name>
<dbReference type="Proteomes" id="UP000502179">
    <property type="component" value="Chromosome"/>
</dbReference>
<gene>
    <name evidence="1" type="ORF">G4V39_09990</name>
</gene>
<protein>
    <submittedName>
        <fullName evidence="1">Uncharacterized protein</fullName>
    </submittedName>
</protein>
<sequence>MLDFPGVFTPIEAVRGFVFGALFVVLMVLLHIHFNLRCEVLRIRGKRDTARICRLIYTIVEAGIISMIVLNWSLFQALVRGHVVILP</sequence>
<keyword evidence="2" id="KW-1185">Reference proteome</keyword>
<dbReference type="KEGG" id="tav:G4V39_09990"/>
<organism evidence="1 2">
    <name type="scientific">Thermosulfuriphilus ammonigenes</name>
    <dbReference type="NCBI Taxonomy" id="1936021"/>
    <lineage>
        <taxon>Bacteria</taxon>
        <taxon>Pseudomonadati</taxon>
        <taxon>Thermodesulfobacteriota</taxon>
        <taxon>Thermodesulfobacteria</taxon>
        <taxon>Thermodesulfobacteriales</taxon>
        <taxon>Thermodesulfobacteriaceae</taxon>
        <taxon>Thermosulfuriphilus</taxon>
    </lineage>
</organism>
<accession>A0A6G7PY44</accession>
<dbReference type="EMBL" id="CP048877">
    <property type="protein sequence ID" value="QIJ72582.1"/>
    <property type="molecule type" value="Genomic_DNA"/>
</dbReference>
<proteinExistence type="predicted"/>
<dbReference type="RefSeq" id="WP_166032799.1">
    <property type="nucleotide sequence ID" value="NZ_CP048877.1"/>
</dbReference>
<reference evidence="1 2" key="1">
    <citation type="submission" date="2020-02" db="EMBL/GenBank/DDBJ databases">
        <title>Genome analysis of Thermosulfuriphilus ammonigenes ST65T, an anaerobic thermophilic chemolithoautotrophic bacterium isolated from a deep-sea hydrothermal vent.</title>
        <authorList>
            <person name="Slobodkina G."/>
            <person name="Allioux M."/>
            <person name="Merkel A."/>
            <person name="Alain K."/>
            <person name="Jebbar M."/>
            <person name="Slobodkin A."/>
        </authorList>
    </citation>
    <scope>NUCLEOTIDE SEQUENCE [LARGE SCALE GENOMIC DNA]</scope>
    <source>
        <strain evidence="1 2">ST65</strain>
    </source>
</reference>